<gene>
    <name evidence="1" type="ORF">HERI1096_LOCUS32713</name>
</gene>
<organism evidence="1">
    <name type="scientific">Haptolina ericina</name>
    <dbReference type="NCBI Taxonomy" id="156174"/>
    <lineage>
        <taxon>Eukaryota</taxon>
        <taxon>Haptista</taxon>
        <taxon>Haptophyta</taxon>
        <taxon>Prymnesiophyceae</taxon>
        <taxon>Prymnesiales</taxon>
        <taxon>Prymnesiaceae</taxon>
        <taxon>Haptolina</taxon>
    </lineage>
</organism>
<reference evidence="1" key="1">
    <citation type="submission" date="2021-01" db="EMBL/GenBank/DDBJ databases">
        <authorList>
            <person name="Corre E."/>
            <person name="Pelletier E."/>
            <person name="Niang G."/>
            <person name="Scheremetjew M."/>
            <person name="Finn R."/>
            <person name="Kale V."/>
            <person name="Holt S."/>
            <person name="Cochrane G."/>
            <person name="Meng A."/>
            <person name="Brown T."/>
            <person name="Cohen L."/>
        </authorList>
    </citation>
    <scope>NUCLEOTIDE SEQUENCE</scope>
    <source>
        <strain evidence="1">CCMP281</strain>
    </source>
</reference>
<sequence>MTRLKPRNTQGTAVGDVSIARERRVHFAIYFPVEANVQPVHMFFSRFAAGDKVLSAACREGGLSLDRGRLVGSPERLNLFTMDGDLLRVDLELDAHLGSTLQPSSVLILEKGNRVPDYRLDEIRQSVSQREQGGCGIQ</sequence>
<protein>
    <submittedName>
        <fullName evidence="1">Uncharacterized protein</fullName>
    </submittedName>
</protein>
<accession>A0A7S3BPT9</accession>
<dbReference type="AlphaFoldDB" id="A0A7S3BPT9"/>
<dbReference type="EMBL" id="HBHX01059207">
    <property type="protein sequence ID" value="CAE0139349.1"/>
    <property type="molecule type" value="Transcribed_RNA"/>
</dbReference>
<name>A0A7S3BPT9_9EUKA</name>
<evidence type="ECO:0000313" key="1">
    <source>
        <dbReference type="EMBL" id="CAE0139349.1"/>
    </source>
</evidence>
<proteinExistence type="predicted"/>